<protein>
    <submittedName>
        <fullName evidence="1">Uncharacterized protein</fullName>
    </submittedName>
</protein>
<dbReference type="Proteomes" id="UP000451471">
    <property type="component" value="Unassembled WGS sequence"/>
</dbReference>
<keyword evidence="2" id="KW-1185">Reference proteome</keyword>
<accession>A0A6B0GVS2</accession>
<organism evidence="1 2">
    <name type="scientific">Halomarina oriensis</name>
    <dbReference type="NCBI Taxonomy" id="671145"/>
    <lineage>
        <taxon>Archaea</taxon>
        <taxon>Methanobacteriati</taxon>
        <taxon>Methanobacteriota</taxon>
        <taxon>Stenosarchaea group</taxon>
        <taxon>Halobacteria</taxon>
        <taxon>Halobacteriales</taxon>
        <taxon>Natronomonadaceae</taxon>
        <taxon>Halomarina</taxon>
    </lineage>
</organism>
<sequence>MNRVVQTLLVACLLVATVAGVAPIGATPTASAETTCETRVVHDAFRTDESTIRAAANVSAASVRDNTRVTVEQAPGFVRVKGENPNGYCVRFVIELSERVVAPSEVGEVGASNGNQTAMWRAMADFEGNETYTSVEFTLGAHESVTFAPSSARIETLSWAAKAKETGSGLFDGAQQFWNDLFHDDLEQRSYEFSPESESTKTITVSLTNDTDGRTVEEWLGYYRVGEDDWRPISKDVDDPAFYREPGDETVQFTFTQSNVSVKFVANPDHGDKFDHQLAGYRAGFGDLGGFFGGIGDLFGALAIDTTLLEEGR</sequence>
<dbReference type="AlphaFoldDB" id="A0A6B0GVS2"/>
<reference evidence="1 2" key="1">
    <citation type="submission" date="2019-12" db="EMBL/GenBank/DDBJ databases">
        <title>Halocatena pleomorpha gen. nov. sp. nov., an extremely halophilic archaeon of family Halobacteriaceae isolated from saltpan soil.</title>
        <authorList>
            <person name="Pal Y."/>
            <person name="Verma A."/>
            <person name="Krishnamurthi S."/>
            <person name="Kumar P."/>
        </authorList>
    </citation>
    <scope>NUCLEOTIDE SEQUENCE [LARGE SCALE GENOMIC DNA]</scope>
    <source>
        <strain evidence="1 2">JCM 16495</strain>
    </source>
</reference>
<dbReference type="EMBL" id="WSZK01000033">
    <property type="protein sequence ID" value="MWG36235.1"/>
    <property type="molecule type" value="Genomic_DNA"/>
</dbReference>
<evidence type="ECO:0000313" key="1">
    <source>
        <dbReference type="EMBL" id="MWG36235.1"/>
    </source>
</evidence>
<name>A0A6B0GVS2_9EURY</name>
<dbReference type="RefSeq" id="WP_158205899.1">
    <property type="nucleotide sequence ID" value="NZ_WSZK01000033.1"/>
</dbReference>
<gene>
    <name evidence="1" type="ORF">GQS65_17395</name>
</gene>
<proteinExistence type="predicted"/>
<comment type="caution">
    <text evidence="1">The sequence shown here is derived from an EMBL/GenBank/DDBJ whole genome shotgun (WGS) entry which is preliminary data.</text>
</comment>
<dbReference type="OrthoDB" id="275425at2157"/>
<evidence type="ECO:0000313" key="2">
    <source>
        <dbReference type="Proteomes" id="UP000451471"/>
    </source>
</evidence>